<evidence type="ECO:0000313" key="1">
    <source>
        <dbReference type="EMBL" id="KII74909.1"/>
    </source>
</evidence>
<dbReference type="Proteomes" id="UP000031668">
    <property type="component" value="Unassembled WGS sequence"/>
</dbReference>
<accession>A0A0C2JAM2</accession>
<evidence type="ECO:0000313" key="2">
    <source>
        <dbReference type="Proteomes" id="UP000031668"/>
    </source>
</evidence>
<dbReference type="AlphaFoldDB" id="A0A0C2JAM2"/>
<name>A0A0C2JAM2_THEKT</name>
<dbReference type="EMBL" id="JWZT01000170">
    <property type="protein sequence ID" value="KII74909.1"/>
    <property type="molecule type" value="Genomic_DNA"/>
</dbReference>
<proteinExistence type="predicted"/>
<comment type="caution">
    <text evidence="1">The sequence shown here is derived from an EMBL/GenBank/DDBJ whole genome shotgun (WGS) entry which is preliminary data.</text>
</comment>
<keyword evidence="2" id="KW-1185">Reference proteome</keyword>
<organism evidence="1 2">
    <name type="scientific">Thelohanellus kitauei</name>
    <name type="common">Myxosporean</name>
    <dbReference type="NCBI Taxonomy" id="669202"/>
    <lineage>
        <taxon>Eukaryota</taxon>
        <taxon>Metazoa</taxon>
        <taxon>Cnidaria</taxon>
        <taxon>Myxozoa</taxon>
        <taxon>Myxosporea</taxon>
        <taxon>Bivalvulida</taxon>
        <taxon>Platysporina</taxon>
        <taxon>Myxobolidae</taxon>
        <taxon>Thelohanellus</taxon>
    </lineage>
</organism>
<sequence length="118" mass="14038">MVISMYELAITDLAKKIMKILSQCISDNFLISSITLHRCKLKTNKFLEYDLLKYNKIKKHFCQNHLNLKAVITWFYQPFYKIKYFKKNRRYGNIGLEEIVESMNIESIEKSITCAKSQ</sequence>
<gene>
    <name evidence="1" type="ORF">RF11_07421</name>
</gene>
<reference evidence="1 2" key="1">
    <citation type="journal article" date="2014" name="Genome Biol. Evol.">
        <title>The genome of the myxosporean Thelohanellus kitauei shows adaptations to nutrient acquisition within its fish host.</title>
        <authorList>
            <person name="Yang Y."/>
            <person name="Xiong J."/>
            <person name="Zhou Z."/>
            <person name="Huo F."/>
            <person name="Miao W."/>
            <person name="Ran C."/>
            <person name="Liu Y."/>
            <person name="Zhang J."/>
            <person name="Feng J."/>
            <person name="Wang M."/>
            <person name="Wang M."/>
            <person name="Wang L."/>
            <person name="Yao B."/>
        </authorList>
    </citation>
    <scope>NUCLEOTIDE SEQUENCE [LARGE SCALE GENOMIC DNA]</scope>
    <source>
        <strain evidence="1">Wuqing</strain>
    </source>
</reference>
<protein>
    <submittedName>
        <fullName evidence="1">Uncharacterized protein</fullName>
    </submittedName>
</protein>